<dbReference type="Proteomes" id="UP001597459">
    <property type="component" value="Unassembled WGS sequence"/>
</dbReference>
<dbReference type="Pfam" id="PF04773">
    <property type="entry name" value="FecR"/>
    <property type="match status" value="1"/>
</dbReference>
<dbReference type="PIRSF" id="PIRSF018266">
    <property type="entry name" value="FecR"/>
    <property type="match status" value="1"/>
</dbReference>
<gene>
    <name evidence="4" type="ORF">ACFSTE_09080</name>
</gene>
<proteinExistence type="predicted"/>
<dbReference type="Gene3D" id="2.60.120.1440">
    <property type="match status" value="1"/>
</dbReference>
<dbReference type="RefSeq" id="WP_378258834.1">
    <property type="nucleotide sequence ID" value="NZ_JBHSJV010000001.1"/>
</dbReference>
<evidence type="ECO:0000313" key="5">
    <source>
        <dbReference type="Proteomes" id="UP001597459"/>
    </source>
</evidence>
<dbReference type="InterPro" id="IPR032508">
    <property type="entry name" value="FecR_C"/>
</dbReference>
<evidence type="ECO:0000313" key="4">
    <source>
        <dbReference type="EMBL" id="MFD2590982.1"/>
    </source>
</evidence>
<accession>A0ABW5N7H6</accession>
<dbReference type="Gene3D" id="3.55.50.30">
    <property type="match status" value="1"/>
</dbReference>
<evidence type="ECO:0000259" key="2">
    <source>
        <dbReference type="Pfam" id="PF04773"/>
    </source>
</evidence>
<organism evidence="4 5">
    <name type="scientific">Aquimarina hainanensis</name>
    <dbReference type="NCBI Taxonomy" id="1578017"/>
    <lineage>
        <taxon>Bacteria</taxon>
        <taxon>Pseudomonadati</taxon>
        <taxon>Bacteroidota</taxon>
        <taxon>Flavobacteriia</taxon>
        <taxon>Flavobacteriales</taxon>
        <taxon>Flavobacteriaceae</taxon>
        <taxon>Aquimarina</taxon>
    </lineage>
</organism>
<dbReference type="PANTHER" id="PTHR30273">
    <property type="entry name" value="PERIPLASMIC SIGNAL SENSOR AND SIGMA FACTOR ACTIVATOR FECR-RELATED"/>
    <property type="match status" value="1"/>
</dbReference>
<sequence>MKYDVVTEAMLWAYVSGNATAEEIQQVEAWKTSNAYDEELFQEITGIYKKTSVLTTADVVSAKKQFFDEVHKEKTFKKRNLYKYAAVLIVLVLSGMYAFFYTSSDAITITTNYGERKEIKLPEGSLIWLNASSTITYDEKNPRAIYLEGEAFFEVAKNKKVPFTVDTPDHIRVKALGTSFNVKSYGNKAYTETVLLTGKVEVSSDKHFKEKILMDPKDKVTFYKKDKRIEQTVEKTTNTIIGWKEGKIIFKNKSFREIATDLSIQYNIKINFENEQVSNSNFTGTFEENTSIQEILETLQLIKPFEYQSMSEKEYVIK</sequence>
<keyword evidence="1" id="KW-1133">Transmembrane helix</keyword>
<evidence type="ECO:0000256" key="1">
    <source>
        <dbReference type="SAM" id="Phobius"/>
    </source>
</evidence>
<protein>
    <submittedName>
        <fullName evidence="4">FecR family protein</fullName>
    </submittedName>
</protein>
<keyword evidence="5" id="KW-1185">Reference proteome</keyword>
<keyword evidence="1" id="KW-0812">Transmembrane</keyword>
<dbReference type="InterPro" id="IPR012373">
    <property type="entry name" value="Ferrdict_sens_TM"/>
</dbReference>
<comment type="caution">
    <text evidence="4">The sequence shown here is derived from an EMBL/GenBank/DDBJ whole genome shotgun (WGS) entry which is preliminary data.</text>
</comment>
<keyword evidence="1" id="KW-0472">Membrane</keyword>
<feature type="domain" description="Protein FecR C-terminal" evidence="3">
    <location>
        <begin position="247"/>
        <end position="317"/>
    </location>
</feature>
<feature type="domain" description="FecR protein" evidence="2">
    <location>
        <begin position="108"/>
        <end position="201"/>
    </location>
</feature>
<dbReference type="PANTHER" id="PTHR30273:SF2">
    <property type="entry name" value="PROTEIN FECR"/>
    <property type="match status" value="1"/>
</dbReference>
<feature type="transmembrane region" description="Helical" evidence="1">
    <location>
        <begin position="81"/>
        <end position="100"/>
    </location>
</feature>
<dbReference type="Pfam" id="PF16344">
    <property type="entry name" value="FecR_C"/>
    <property type="match status" value="1"/>
</dbReference>
<reference evidence="5" key="1">
    <citation type="journal article" date="2019" name="Int. J. Syst. Evol. Microbiol.">
        <title>The Global Catalogue of Microorganisms (GCM) 10K type strain sequencing project: providing services to taxonomists for standard genome sequencing and annotation.</title>
        <authorList>
            <consortium name="The Broad Institute Genomics Platform"/>
            <consortium name="The Broad Institute Genome Sequencing Center for Infectious Disease"/>
            <person name="Wu L."/>
            <person name="Ma J."/>
        </authorList>
    </citation>
    <scope>NUCLEOTIDE SEQUENCE [LARGE SCALE GENOMIC DNA]</scope>
    <source>
        <strain evidence="5">KCTC 42423</strain>
    </source>
</reference>
<name>A0ABW5N7H6_9FLAO</name>
<evidence type="ECO:0000259" key="3">
    <source>
        <dbReference type="Pfam" id="PF16344"/>
    </source>
</evidence>
<dbReference type="InterPro" id="IPR006860">
    <property type="entry name" value="FecR"/>
</dbReference>
<dbReference type="EMBL" id="JBHULX010000013">
    <property type="protein sequence ID" value="MFD2590982.1"/>
    <property type="molecule type" value="Genomic_DNA"/>
</dbReference>